<feature type="domain" description="L,D-TPase catalytic" evidence="9">
    <location>
        <begin position="25"/>
        <end position="140"/>
    </location>
</feature>
<reference evidence="11" key="1">
    <citation type="submission" date="2016-11" db="EMBL/GenBank/DDBJ databases">
        <authorList>
            <person name="Varghese N."/>
            <person name="Submissions S."/>
        </authorList>
    </citation>
    <scope>NUCLEOTIDE SEQUENCE [LARGE SCALE GENOMIC DNA]</scope>
    <source>
        <strain evidence="11">GAS401</strain>
    </source>
</reference>
<dbReference type="PROSITE" id="PS52029">
    <property type="entry name" value="LD_TPASE"/>
    <property type="match status" value="1"/>
</dbReference>
<keyword evidence="3" id="KW-0808">Transferase</keyword>
<feature type="active site" description="Nucleophile" evidence="7">
    <location>
        <position position="112"/>
    </location>
</feature>
<dbReference type="AlphaFoldDB" id="A0A1M7UFV4"/>
<keyword evidence="11" id="KW-1185">Reference proteome</keyword>
<dbReference type="OrthoDB" id="463216at2"/>
<dbReference type="CDD" id="cd16913">
    <property type="entry name" value="YkuD_like"/>
    <property type="match status" value="1"/>
</dbReference>
<dbReference type="Gene3D" id="2.40.440.10">
    <property type="entry name" value="L,D-transpeptidase catalytic domain-like"/>
    <property type="match status" value="1"/>
</dbReference>
<organism evidence="10 11">
    <name type="scientific">Bradyrhizobium erythrophlei</name>
    <dbReference type="NCBI Taxonomy" id="1437360"/>
    <lineage>
        <taxon>Bacteria</taxon>
        <taxon>Pseudomonadati</taxon>
        <taxon>Pseudomonadota</taxon>
        <taxon>Alphaproteobacteria</taxon>
        <taxon>Hyphomicrobiales</taxon>
        <taxon>Nitrobacteraceae</taxon>
        <taxon>Bradyrhizobium</taxon>
    </lineage>
</organism>
<gene>
    <name evidence="10" type="ORF">SAMN05444170_4914</name>
</gene>
<dbReference type="GO" id="GO:0005576">
    <property type="term" value="C:extracellular region"/>
    <property type="evidence" value="ECO:0007669"/>
    <property type="project" value="TreeGrafter"/>
</dbReference>
<evidence type="ECO:0000256" key="7">
    <source>
        <dbReference type="PROSITE-ProRule" id="PRU01373"/>
    </source>
</evidence>
<evidence type="ECO:0000259" key="9">
    <source>
        <dbReference type="PROSITE" id="PS52029"/>
    </source>
</evidence>
<dbReference type="PANTHER" id="PTHR30582">
    <property type="entry name" value="L,D-TRANSPEPTIDASE"/>
    <property type="match status" value="1"/>
</dbReference>
<dbReference type="InterPro" id="IPR050979">
    <property type="entry name" value="LD-transpeptidase"/>
</dbReference>
<evidence type="ECO:0000256" key="2">
    <source>
        <dbReference type="ARBA" id="ARBA00005992"/>
    </source>
</evidence>
<evidence type="ECO:0000256" key="1">
    <source>
        <dbReference type="ARBA" id="ARBA00004752"/>
    </source>
</evidence>
<dbReference type="Pfam" id="PF03734">
    <property type="entry name" value="YkuD"/>
    <property type="match status" value="1"/>
</dbReference>
<evidence type="ECO:0000256" key="4">
    <source>
        <dbReference type="ARBA" id="ARBA00022960"/>
    </source>
</evidence>
<dbReference type="InterPro" id="IPR005490">
    <property type="entry name" value="LD_TPept_cat_dom"/>
</dbReference>
<feature type="active site" description="Proton donor/acceptor" evidence="7">
    <location>
        <position position="96"/>
    </location>
</feature>
<keyword evidence="4 7" id="KW-0133">Cell shape</keyword>
<keyword evidence="5 7" id="KW-0573">Peptidoglycan synthesis</keyword>
<protein>
    <submittedName>
        <fullName evidence="10">L,D-transpeptidase catalytic domain</fullName>
    </submittedName>
</protein>
<evidence type="ECO:0000256" key="8">
    <source>
        <dbReference type="SAM" id="MobiDB-lite"/>
    </source>
</evidence>
<dbReference type="RefSeq" id="WP_072821748.1">
    <property type="nucleotide sequence ID" value="NZ_LT670849.1"/>
</dbReference>
<dbReference type="GO" id="GO:0071555">
    <property type="term" value="P:cell wall organization"/>
    <property type="evidence" value="ECO:0007669"/>
    <property type="project" value="UniProtKB-UniRule"/>
</dbReference>
<keyword evidence="6 7" id="KW-0961">Cell wall biogenesis/degradation</keyword>
<evidence type="ECO:0000256" key="3">
    <source>
        <dbReference type="ARBA" id="ARBA00022679"/>
    </source>
</evidence>
<sequence length="323" mass="34716">MRGHAVVLAATLAWFISIDTAEAKLDILVDKATQRMLVIQDGYIRYMWPVSTGRDNMQTPNGVYAPQRLERNWFSSAYYDSPMPFSIFFHHGYAIHGSYAIDRLGGPASHGCVRLHPHHAAILFDLVQQEGPARTTIEITDKGRPAEPPSPGQIAALRGANPPMPSTVRYREALDAPEPPLPLPPPQGGRPMVVRDGPPPPPQGSRPIVVRDGPPPPPRPAPVASRMPVGGAGEADIAGGSPRLPKESVSRPKPKVSEGAVPAEPPKVIEASKVAEAPKLAERSASEPAPSTSNLKLLPASCWSGGASRWQWWASSSQQNPCR</sequence>
<dbReference type="GO" id="GO:0016740">
    <property type="term" value="F:transferase activity"/>
    <property type="evidence" value="ECO:0007669"/>
    <property type="project" value="UniProtKB-KW"/>
</dbReference>
<dbReference type="EMBL" id="LT670849">
    <property type="protein sequence ID" value="SHN81814.1"/>
    <property type="molecule type" value="Genomic_DNA"/>
</dbReference>
<evidence type="ECO:0000313" key="11">
    <source>
        <dbReference type="Proteomes" id="UP000184096"/>
    </source>
</evidence>
<comment type="pathway">
    <text evidence="1 7">Cell wall biogenesis; peptidoglycan biosynthesis.</text>
</comment>
<accession>A0A1M7UFV4</accession>
<name>A0A1M7UFV4_9BRAD</name>
<dbReference type="Proteomes" id="UP000184096">
    <property type="component" value="Chromosome I"/>
</dbReference>
<dbReference type="GO" id="GO:0018104">
    <property type="term" value="P:peptidoglycan-protein cross-linking"/>
    <property type="evidence" value="ECO:0007669"/>
    <property type="project" value="TreeGrafter"/>
</dbReference>
<feature type="compositionally biased region" description="Pro residues" evidence="8">
    <location>
        <begin position="177"/>
        <end position="188"/>
    </location>
</feature>
<evidence type="ECO:0000256" key="5">
    <source>
        <dbReference type="ARBA" id="ARBA00022984"/>
    </source>
</evidence>
<feature type="region of interest" description="Disordered" evidence="8">
    <location>
        <begin position="138"/>
        <end position="300"/>
    </location>
</feature>
<dbReference type="GO" id="GO:0008360">
    <property type="term" value="P:regulation of cell shape"/>
    <property type="evidence" value="ECO:0007669"/>
    <property type="project" value="UniProtKB-UniRule"/>
</dbReference>
<dbReference type="PANTHER" id="PTHR30582:SF2">
    <property type="entry name" value="L,D-TRANSPEPTIDASE YCIB-RELATED"/>
    <property type="match status" value="1"/>
</dbReference>
<dbReference type="InterPro" id="IPR038063">
    <property type="entry name" value="Transpep_catalytic_dom"/>
</dbReference>
<dbReference type="SUPFAM" id="SSF141523">
    <property type="entry name" value="L,D-transpeptidase catalytic domain-like"/>
    <property type="match status" value="1"/>
</dbReference>
<evidence type="ECO:0000313" key="10">
    <source>
        <dbReference type="EMBL" id="SHN81814.1"/>
    </source>
</evidence>
<evidence type="ECO:0000256" key="6">
    <source>
        <dbReference type="ARBA" id="ARBA00023316"/>
    </source>
</evidence>
<dbReference type="GO" id="GO:0071972">
    <property type="term" value="F:peptidoglycan L,D-transpeptidase activity"/>
    <property type="evidence" value="ECO:0007669"/>
    <property type="project" value="TreeGrafter"/>
</dbReference>
<dbReference type="UniPathway" id="UPA00219"/>
<comment type="similarity">
    <text evidence="2">Belongs to the YkuD family.</text>
</comment>
<proteinExistence type="inferred from homology"/>